<dbReference type="GO" id="GO:0003677">
    <property type="term" value="F:DNA binding"/>
    <property type="evidence" value="ECO:0007669"/>
    <property type="project" value="UniProtKB-KW"/>
</dbReference>
<sequence>MRFFDETGGHIESAFDDRVLGISPTTLRAIPRRVAVAGGIRKTTAIKAALSGGWVHVLITDLQVARSLLAPAAPRRRPATRRRQADA</sequence>
<name>A0A919JXH7_9ACTN</name>
<keyword evidence="4" id="KW-0804">Transcription</keyword>
<dbReference type="AlphaFoldDB" id="A0A919JXH7"/>
<proteinExistence type="inferred from homology"/>
<dbReference type="GO" id="GO:0030246">
    <property type="term" value="F:carbohydrate binding"/>
    <property type="evidence" value="ECO:0007669"/>
    <property type="project" value="InterPro"/>
</dbReference>
<accession>A0A919JXH7</accession>
<dbReference type="PANTHER" id="PTHR34294:SF1">
    <property type="entry name" value="TRANSCRIPTIONAL REGULATOR LSRR"/>
    <property type="match status" value="1"/>
</dbReference>
<dbReference type="RefSeq" id="WP_203781225.1">
    <property type="nucleotide sequence ID" value="NZ_BOMV01000021.1"/>
</dbReference>
<dbReference type="InterPro" id="IPR037171">
    <property type="entry name" value="NagB/RpiA_transferase-like"/>
</dbReference>
<organism evidence="6 7">
    <name type="scientific">Paractinoplanes rishiriensis</name>
    <dbReference type="NCBI Taxonomy" id="1050105"/>
    <lineage>
        <taxon>Bacteria</taxon>
        <taxon>Bacillati</taxon>
        <taxon>Actinomycetota</taxon>
        <taxon>Actinomycetes</taxon>
        <taxon>Micromonosporales</taxon>
        <taxon>Micromonosporaceae</taxon>
        <taxon>Paractinoplanes</taxon>
    </lineage>
</organism>
<evidence type="ECO:0000256" key="3">
    <source>
        <dbReference type="ARBA" id="ARBA00023125"/>
    </source>
</evidence>
<evidence type="ECO:0000256" key="2">
    <source>
        <dbReference type="ARBA" id="ARBA00023015"/>
    </source>
</evidence>
<feature type="domain" description="Sugar-binding" evidence="5">
    <location>
        <begin position="2"/>
        <end position="70"/>
    </location>
</feature>
<protein>
    <recommendedName>
        <fullName evidence="5">Sugar-binding domain-containing protein</fullName>
    </recommendedName>
</protein>
<evidence type="ECO:0000256" key="1">
    <source>
        <dbReference type="ARBA" id="ARBA00010466"/>
    </source>
</evidence>
<reference evidence="6" key="1">
    <citation type="submission" date="2021-01" db="EMBL/GenBank/DDBJ databases">
        <title>Whole genome shotgun sequence of Actinoplanes rishiriensis NBRC 108556.</title>
        <authorList>
            <person name="Komaki H."/>
            <person name="Tamura T."/>
        </authorList>
    </citation>
    <scope>NUCLEOTIDE SEQUENCE</scope>
    <source>
        <strain evidence="6">NBRC 108556</strain>
    </source>
</reference>
<dbReference type="EMBL" id="BOMV01000021">
    <property type="protein sequence ID" value="GIE94923.1"/>
    <property type="molecule type" value="Genomic_DNA"/>
</dbReference>
<dbReference type="Pfam" id="PF04198">
    <property type="entry name" value="Sugar-bind"/>
    <property type="match status" value="1"/>
</dbReference>
<evidence type="ECO:0000256" key="4">
    <source>
        <dbReference type="ARBA" id="ARBA00023163"/>
    </source>
</evidence>
<dbReference type="Proteomes" id="UP000636960">
    <property type="component" value="Unassembled WGS sequence"/>
</dbReference>
<dbReference type="InterPro" id="IPR007324">
    <property type="entry name" value="Sugar-bd_dom_put"/>
</dbReference>
<dbReference type="InterPro" id="IPR051054">
    <property type="entry name" value="SorC_transcr_regulators"/>
</dbReference>
<dbReference type="SUPFAM" id="SSF100950">
    <property type="entry name" value="NagB/RpiA/CoA transferase-like"/>
    <property type="match status" value="1"/>
</dbReference>
<evidence type="ECO:0000313" key="7">
    <source>
        <dbReference type="Proteomes" id="UP000636960"/>
    </source>
</evidence>
<evidence type="ECO:0000313" key="6">
    <source>
        <dbReference type="EMBL" id="GIE94923.1"/>
    </source>
</evidence>
<dbReference type="PANTHER" id="PTHR34294">
    <property type="entry name" value="TRANSCRIPTIONAL REGULATOR-RELATED"/>
    <property type="match status" value="1"/>
</dbReference>
<keyword evidence="2" id="KW-0805">Transcription regulation</keyword>
<comment type="similarity">
    <text evidence="1">Belongs to the SorC transcriptional regulatory family.</text>
</comment>
<gene>
    <name evidence="6" type="ORF">Ari01nite_23880</name>
</gene>
<comment type="caution">
    <text evidence="6">The sequence shown here is derived from an EMBL/GenBank/DDBJ whole genome shotgun (WGS) entry which is preliminary data.</text>
</comment>
<evidence type="ECO:0000259" key="5">
    <source>
        <dbReference type="Pfam" id="PF04198"/>
    </source>
</evidence>
<keyword evidence="7" id="KW-1185">Reference proteome</keyword>
<keyword evidence="3" id="KW-0238">DNA-binding</keyword>
<dbReference type="Gene3D" id="3.40.50.1360">
    <property type="match status" value="1"/>
</dbReference>